<comment type="caution">
    <text evidence="1">The sequence shown here is derived from an EMBL/GenBank/DDBJ whole genome shotgun (WGS) entry which is preliminary data.</text>
</comment>
<evidence type="ECO:0000313" key="2">
    <source>
        <dbReference type="Proteomes" id="UP000006447"/>
    </source>
</evidence>
<dbReference type="PATRIC" id="fig|1165867.3.peg.2402"/>
<protein>
    <submittedName>
        <fullName evidence="1">Uncharacterized protein</fullName>
    </submittedName>
</protein>
<accession>I0WTM7</accession>
<dbReference type="Proteomes" id="UP000006447">
    <property type="component" value="Unassembled WGS sequence"/>
</dbReference>
<evidence type="ECO:0000313" key="1">
    <source>
        <dbReference type="EMBL" id="EID79743.1"/>
    </source>
</evidence>
<dbReference type="RefSeq" id="WP_007297365.1">
    <property type="nucleotide sequence ID" value="NZ_AJJH01000057.1"/>
</dbReference>
<dbReference type="AlphaFoldDB" id="I0WTM7"/>
<proteinExistence type="predicted"/>
<name>I0WTM7_RHOOP</name>
<reference evidence="1 2" key="1">
    <citation type="journal article" date="2012" name="J. Bacteriol.">
        <title>Draft genome sequence of the nitrophenol-degrading actinomycete Rhodococcus imtechensis RKJ300.</title>
        <authorList>
            <person name="Vikram S."/>
            <person name="Kumar S."/>
            <person name="Subramanian S."/>
            <person name="Raghava G.P."/>
        </authorList>
    </citation>
    <scope>NUCLEOTIDE SEQUENCE [LARGE SCALE GENOMIC DNA]</scope>
    <source>
        <strain evidence="1 2">RKJ300</strain>
    </source>
</reference>
<dbReference type="EMBL" id="AJJH01000057">
    <property type="protein sequence ID" value="EID79743.1"/>
    <property type="molecule type" value="Genomic_DNA"/>
</dbReference>
<gene>
    <name evidence="1" type="ORF">W59_11816</name>
</gene>
<organism evidence="1 2">
    <name type="scientific">Rhodococcus opacus RKJ300 = JCM 13270</name>
    <dbReference type="NCBI Taxonomy" id="1165867"/>
    <lineage>
        <taxon>Bacteria</taxon>
        <taxon>Bacillati</taxon>
        <taxon>Actinomycetota</taxon>
        <taxon>Actinomycetes</taxon>
        <taxon>Mycobacteriales</taxon>
        <taxon>Nocardiaceae</taxon>
        <taxon>Rhodococcus</taxon>
    </lineage>
</organism>
<sequence length="532" mass="58392">MTDHHEKRRPPTHLPVLVTETSIEDGETPPPEIGIIGEFPLLFQEFPANPADPSIVTLRASAEPLQSGKPTLQRPGTGEEWWDWTVLLRGAGWAATWYARRPVLGQVEVTGRLIGNLAYATTGRIRGRVTRVRVAADRYHRDPDTPHSKWKHVPGTHHYREVTTAPRFFANGIRPADPETPTAGIREVGVLVDLDLTDVPPRPLRPSVIPGAVSAHGTDLWVVDRELPLVVRLDSNRHVTEYTLPGQIFDNPPAMRTRYLWAHADGCWVGGWDGIYHCNRDGTVSKVSDAPIRDGAAHGEVLLAVAVPSRNAAELLLVRPDQDPVSSSASGWGDLEAMSTIDDGFLLLFRQRDPNTGALGATRLVRVDLHGTTTLGPPLNSPVDSYRPFLAGTPPTVFDGTNAYRVLDDLTVVNAAALPDRVLDGGQIGDMMWIVGHPPDGTGLGRWWPLTGRPTYTTEHQYWLFTLLDAHTRKPISSTPIRNPQPDVTIDGVDTVWVTATPRGLHAIPEQTMTEPVSLDVADLLDRSRTQG</sequence>